<name>A0A9Q5HYF7_SANBA</name>
<dbReference type="FunFam" id="3.40.50.720:FF:000475">
    <property type="entry name" value="NEDD8-activating enzyme E1 regulatory subunit"/>
    <property type="match status" value="1"/>
</dbReference>
<feature type="region of interest" description="Disordered" evidence="5">
    <location>
        <begin position="1"/>
        <end position="33"/>
    </location>
</feature>
<dbReference type="PANTHER" id="PTHR34204:SF2">
    <property type="entry name" value="RNA-BINDING ASCH DOMAIN PROTEIN"/>
    <property type="match status" value="1"/>
</dbReference>
<comment type="similarity">
    <text evidence="2">Belongs to the ubiquitin-activating E1 family. ULA1 subfamily.</text>
</comment>
<feature type="compositionally biased region" description="Polar residues" evidence="5">
    <location>
        <begin position="1"/>
        <end position="27"/>
    </location>
</feature>
<evidence type="ECO:0000313" key="8">
    <source>
        <dbReference type="Proteomes" id="UP000757232"/>
    </source>
</evidence>
<dbReference type="PANTHER" id="PTHR34204">
    <property type="entry name" value="RNA-BINDING ASCH DOMAIN PROTEIN"/>
    <property type="match status" value="1"/>
</dbReference>
<evidence type="ECO:0000256" key="3">
    <source>
        <dbReference type="ARBA" id="ARBA00015407"/>
    </source>
</evidence>
<evidence type="ECO:0000313" key="7">
    <source>
        <dbReference type="EMBL" id="OCB88184.1"/>
    </source>
</evidence>
<proteinExistence type="inferred from homology"/>
<dbReference type="InterPro" id="IPR035985">
    <property type="entry name" value="Ubiquitin-activating_enz"/>
</dbReference>
<evidence type="ECO:0000259" key="6">
    <source>
        <dbReference type="Pfam" id="PF00899"/>
    </source>
</evidence>
<comment type="pathway">
    <text evidence="1">Protein modification; protein neddylation.</text>
</comment>
<accession>A0A9Q5HYF7</accession>
<evidence type="ECO:0000256" key="5">
    <source>
        <dbReference type="SAM" id="MobiDB-lite"/>
    </source>
</evidence>
<evidence type="ECO:0000256" key="1">
    <source>
        <dbReference type="ARBA" id="ARBA00005032"/>
    </source>
</evidence>
<evidence type="ECO:0000256" key="4">
    <source>
        <dbReference type="ARBA" id="ARBA00022786"/>
    </source>
</evidence>
<sequence>MTDSQDIESATTAIRTSQYAHSSTSGPPDSKTRRYDRQLRLWAASGQSALESARILVISASATSTSILKNLVLPGVGHFTILDPDCVSKEDAGNNFFFEGLDSVDKSRAQEAVRLLRELNESVDGLADTSDLSSRLVDADYLASYNLVIAHNLSETLLVPLSKLLWTDPTFPPLITIRSAGFLAEFHIQIHEHAIIDSHPDTAPSLRLDKPFPALLEYARSLDFEAVDITDHGHIPYAVILVRALDIWKQSHDGQPPKSSADRAAFKNSILAMKRKLDEENFDEAFAQAYRAWTETKVPFDISQLFEDSALKDLTPASPPFFHLLAALRTFTEQPPYTLPLSANLPDMKADTKSYVHLQKLYKAHAEEEKARFKGILKDRGIQIDSTMVDEFIRNAHGLKIVRGHRWGALDENPETIARLLLSEESAKMAATHVALSAVSHFLAKNPNKQEPTTEQLRAYIQSSLPRGIDLPEDIAIAVGEVARAPTADLPNTAAFLGGLVAQETIKVITKQNAVDSRYPKAVMTMLPTPVCHGMVELPSASEERCHLNERLLSEIELDWNTLSPISKHITLGLAITVGSAFGELPPSREQCLAAFVVPNSAGLTAGARAWTKHAHRSGHREGISWWGNPRGPVSSLNAGALAMFEKIMQHSSWRNLHWLPHAVLVYEIRVVEGYGMRWSQNMMATSFGGDTEGETTWPADIYMPRLATALFVVLAALNSCSYGQPDCGPTLHFLVYLLFRRLKQQGDDLDGAITPNCAALTGASSRSFFFIRQMRFERGGRIEELDSEETIILERAALELRPEVIRIILHHWSISRSLDAKTAGGWKISKKPSLWDAWH</sequence>
<dbReference type="Gene3D" id="3.40.50.12550">
    <property type="entry name" value="Ubiquitin-activating enzyme E1, inactive adenylation domain, subdomain 2"/>
    <property type="match status" value="1"/>
</dbReference>
<dbReference type="Gene3D" id="3.40.50.720">
    <property type="entry name" value="NAD(P)-binding Rossmann-like Domain"/>
    <property type="match status" value="1"/>
</dbReference>
<keyword evidence="8" id="KW-1185">Reference proteome</keyword>
<dbReference type="InterPro" id="IPR000594">
    <property type="entry name" value="ThiF_NAD_FAD-bd"/>
</dbReference>
<evidence type="ECO:0000256" key="2">
    <source>
        <dbReference type="ARBA" id="ARBA00006868"/>
    </source>
</evidence>
<dbReference type="Proteomes" id="UP000757232">
    <property type="component" value="Unassembled WGS sequence"/>
</dbReference>
<dbReference type="SUPFAM" id="SSF69572">
    <property type="entry name" value="Activating enzymes of the ubiquitin-like proteins"/>
    <property type="match status" value="1"/>
</dbReference>
<dbReference type="OrthoDB" id="1708823at2759"/>
<comment type="caution">
    <text evidence="7">The sequence shown here is derived from an EMBL/GenBank/DDBJ whole genome shotgun (WGS) entry which is preliminary data.</text>
</comment>
<dbReference type="GO" id="GO:0008641">
    <property type="term" value="F:ubiquitin-like modifier activating enzyme activity"/>
    <property type="evidence" value="ECO:0007669"/>
    <property type="project" value="InterPro"/>
</dbReference>
<feature type="domain" description="THIF-type NAD/FAD binding fold" evidence="6">
    <location>
        <begin position="35"/>
        <end position="149"/>
    </location>
</feature>
<dbReference type="EMBL" id="LNZH02000183">
    <property type="protein sequence ID" value="OCB88184.1"/>
    <property type="molecule type" value="Genomic_DNA"/>
</dbReference>
<dbReference type="AlphaFoldDB" id="A0A9Q5HYF7"/>
<keyword evidence="4" id="KW-0833">Ubl conjugation pathway</keyword>
<protein>
    <recommendedName>
        <fullName evidence="3">NEDD8-activating enzyme E1 regulatory subunit</fullName>
    </recommendedName>
</protein>
<organism evidence="7 8">
    <name type="scientific">Sanghuangporus baumii</name>
    <name type="common">Phellinus baumii</name>
    <dbReference type="NCBI Taxonomy" id="108892"/>
    <lineage>
        <taxon>Eukaryota</taxon>
        <taxon>Fungi</taxon>
        <taxon>Dikarya</taxon>
        <taxon>Basidiomycota</taxon>
        <taxon>Agaricomycotina</taxon>
        <taxon>Agaricomycetes</taxon>
        <taxon>Hymenochaetales</taxon>
        <taxon>Hymenochaetaceae</taxon>
        <taxon>Sanghuangporus</taxon>
    </lineage>
</organism>
<reference evidence="7" key="1">
    <citation type="submission" date="2016-06" db="EMBL/GenBank/DDBJ databases">
        <title>Draft Genome sequence of the fungus Inonotus baumii.</title>
        <authorList>
            <person name="Zhu H."/>
            <person name="Lin W."/>
        </authorList>
    </citation>
    <scope>NUCLEOTIDE SEQUENCE</scope>
    <source>
        <strain evidence="7">821</strain>
    </source>
</reference>
<dbReference type="Pfam" id="PF00899">
    <property type="entry name" value="ThiF"/>
    <property type="match status" value="1"/>
</dbReference>
<gene>
    <name evidence="7" type="ORF">A7U60_g4702</name>
</gene>